<dbReference type="Proteomes" id="UP000237271">
    <property type="component" value="Unassembled WGS sequence"/>
</dbReference>
<protein>
    <submittedName>
        <fullName evidence="2">Uncharacterized protein</fullName>
    </submittedName>
</protein>
<feature type="compositionally biased region" description="Low complexity" evidence="1">
    <location>
        <begin position="62"/>
        <end position="79"/>
    </location>
</feature>
<dbReference type="EMBL" id="NCKW01001938">
    <property type="protein sequence ID" value="POM78673.1"/>
    <property type="molecule type" value="Genomic_DNA"/>
</dbReference>
<evidence type="ECO:0000313" key="2">
    <source>
        <dbReference type="EMBL" id="POM78673.1"/>
    </source>
</evidence>
<comment type="caution">
    <text evidence="2">The sequence shown here is derived from an EMBL/GenBank/DDBJ whole genome shotgun (WGS) entry which is preliminary data.</text>
</comment>
<feature type="compositionally biased region" description="Low complexity" evidence="1">
    <location>
        <begin position="132"/>
        <end position="152"/>
    </location>
</feature>
<gene>
    <name evidence="2" type="ORF">PHPALM_3773</name>
</gene>
<name>A0A2P4YLK2_9STRA</name>
<evidence type="ECO:0000313" key="3">
    <source>
        <dbReference type="Proteomes" id="UP000237271"/>
    </source>
</evidence>
<reference evidence="2 3" key="1">
    <citation type="journal article" date="2017" name="Genome Biol. Evol.">
        <title>Phytophthora megakarya and P. palmivora, closely related causal agents of cacao black pod rot, underwent increases in genome sizes and gene numbers by different mechanisms.</title>
        <authorList>
            <person name="Ali S.S."/>
            <person name="Shao J."/>
            <person name="Lary D.J."/>
            <person name="Kronmiller B."/>
            <person name="Shen D."/>
            <person name="Strem M.D."/>
            <person name="Amoako-Attah I."/>
            <person name="Akrofi A.Y."/>
            <person name="Begoude B.A."/>
            <person name="Ten Hoopen G.M."/>
            <person name="Coulibaly K."/>
            <person name="Kebe B.I."/>
            <person name="Melnick R.L."/>
            <person name="Guiltinan M.J."/>
            <person name="Tyler B.M."/>
            <person name="Meinhardt L.W."/>
            <person name="Bailey B.A."/>
        </authorList>
    </citation>
    <scope>NUCLEOTIDE SEQUENCE [LARGE SCALE GENOMIC DNA]</scope>
    <source>
        <strain evidence="3">sbr112.9</strain>
    </source>
</reference>
<accession>A0A2P4YLK2</accession>
<sequence>MAAAAGAGLDVPGMDPASLRLNARLCRRLAERSCGSPNEDRVGELRICSRQPGSAITQVTDSCSSATPAPSSSSAGAPDPLRHCPPQSVDDLRRVRQDKLTPSQRLRVLANPKSATAAGPRKRKVALPPMQPDDQPLPGEEGSTITSSEENS</sequence>
<feature type="compositionally biased region" description="Basic and acidic residues" evidence="1">
    <location>
        <begin position="90"/>
        <end position="99"/>
    </location>
</feature>
<feature type="region of interest" description="Disordered" evidence="1">
    <location>
        <begin position="50"/>
        <end position="152"/>
    </location>
</feature>
<feature type="compositionally biased region" description="Polar residues" evidence="1">
    <location>
        <begin position="51"/>
        <end position="61"/>
    </location>
</feature>
<dbReference type="AlphaFoldDB" id="A0A2P4YLK2"/>
<proteinExistence type="predicted"/>
<organism evidence="2 3">
    <name type="scientific">Phytophthora palmivora</name>
    <dbReference type="NCBI Taxonomy" id="4796"/>
    <lineage>
        <taxon>Eukaryota</taxon>
        <taxon>Sar</taxon>
        <taxon>Stramenopiles</taxon>
        <taxon>Oomycota</taxon>
        <taxon>Peronosporomycetes</taxon>
        <taxon>Peronosporales</taxon>
        <taxon>Peronosporaceae</taxon>
        <taxon>Phytophthora</taxon>
    </lineage>
</organism>
<dbReference type="OrthoDB" id="128563at2759"/>
<evidence type="ECO:0000256" key="1">
    <source>
        <dbReference type="SAM" id="MobiDB-lite"/>
    </source>
</evidence>
<keyword evidence="3" id="KW-1185">Reference proteome</keyword>